<keyword evidence="3" id="KW-0808">Transferase</keyword>
<sequence length="437" mass="50910">MYNIIKSSIYAILRIFLNASMSFSYRNIIVTGYDKIKDRKPTLFVSNHQNTFMDGLALVKVAKNINPNILVRADIFKSKWASIALDIIHLIPIYRKKDNMGSVAQNNEIFKKCFDLFNQGKTLLIFPEGNHAIKRFLRSMQKGPARIAFQAEEENNFELGLNVAPFGLHYTNHPKRWYDLHIHFGEAFRVKDFQEVYQENPTKAQKQFTAKIGIDISAEMIDIKWHSEYEFMEKVRTLLKPYALKWAENNRSIVHAENELVNKIADQLQDDEQKSVVLQENTNSYFESVKKNNLTEDYIAEKPSVFKLFFKATGVLAGLPFWFVAKIINFIPEFIIEKKVIAGVKDITWHISLRTGIAMFLYPIYYLLTFIALGLSIGWILAGMIVCSFPLISIIMYETEYHFKKLKNAFIIFKKPQILKQEQELILEFKDLLMRNK</sequence>
<accession>E4TVR8</accession>
<organism evidence="3 4">
    <name type="scientific">Marivirga tractuosa (strain ATCC 23168 / DSM 4126 / NBRC 15989 / NCIMB 1408 / VKM B-1430 / H-43)</name>
    <name type="common">Microscilla tractuosa</name>
    <name type="synonym">Flexibacter tractuosus</name>
    <dbReference type="NCBI Taxonomy" id="643867"/>
    <lineage>
        <taxon>Bacteria</taxon>
        <taxon>Pseudomonadati</taxon>
        <taxon>Bacteroidota</taxon>
        <taxon>Cytophagia</taxon>
        <taxon>Cytophagales</taxon>
        <taxon>Marivirgaceae</taxon>
        <taxon>Marivirga</taxon>
    </lineage>
</organism>
<dbReference type="EMBL" id="CP002349">
    <property type="protein sequence ID" value="ADR22166.1"/>
    <property type="molecule type" value="Genomic_DNA"/>
</dbReference>
<reference evidence="3 4" key="1">
    <citation type="journal article" date="2011" name="Stand. Genomic Sci.">
        <title>Complete genome sequence of Marivirga tractuosa type strain (H-43).</title>
        <authorList>
            <person name="Pagani I."/>
            <person name="Chertkov O."/>
            <person name="Lapidus A."/>
            <person name="Lucas S."/>
            <person name="Del Rio T.G."/>
            <person name="Tice H."/>
            <person name="Copeland A."/>
            <person name="Cheng J.F."/>
            <person name="Nolan M."/>
            <person name="Saunders E."/>
            <person name="Pitluck S."/>
            <person name="Held B."/>
            <person name="Goodwin L."/>
            <person name="Liolios K."/>
            <person name="Ovchinikova G."/>
            <person name="Ivanova N."/>
            <person name="Mavromatis K."/>
            <person name="Pati A."/>
            <person name="Chen A."/>
            <person name="Palaniappan K."/>
            <person name="Land M."/>
            <person name="Hauser L."/>
            <person name="Jeffries C.D."/>
            <person name="Detter J.C."/>
            <person name="Han C."/>
            <person name="Tapia R."/>
            <person name="Ngatchou-Djao O.D."/>
            <person name="Rohde M."/>
            <person name="Goker M."/>
            <person name="Spring S."/>
            <person name="Sikorski J."/>
            <person name="Woyke T."/>
            <person name="Bristow J."/>
            <person name="Eisen J.A."/>
            <person name="Markowitz V."/>
            <person name="Hugenholtz P."/>
            <person name="Klenk H.P."/>
            <person name="Kyrpides N.C."/>
        </authorList>
    </citation>
    <scope>NUCLEOTIDE SEQUENCE [LARGE SCALE GENOMIC DNA]</scope>
    <source>
        <strain evidence="4">ATCC 23168 / DSM 4126 / NBRC 15989 / NCIMB 1408 / VKM B-1430 / H-43</strain>
    </source>
</reference>
<keyword evidence="1" id="KW-0472">Membrane</keyword>
<dbReference type="eggNOG" id="COG0204">
    <property type="taxonomic scope" value="Bacteria"/>
</dbReference>
<dbReference type="GO" id="GO:0016287">
    <property type="term" value="F:glycerone-phosphate O-acyltransferase activity"/>
    <property type="evidence" value="ECO:0007669"/>
    <property type="project" value="TreeGrafter"/>
</dbReference>
<dbReference type="SMART" id="SM00563">
    <property type="entry name" value="PlsC"/>
    <property type="match status" value="1"/>
</dbReference>
<feature type="transmembrane region" description="Helical" evidence="1">
    <location>
        <begin position="308"/>
        <end position="331"/>
    </location>
</feature>
<dbReference type="HOGENOM" id="CLU_047487_0_0_10"/>
<feature type="domain" description="Phospholipid/glycerol acyltransferase" evidence="2">
    <location>
        <begin position="42"/>
        <end position="171"/>
    </location>
</feature>
<dbReference type="InterPro" id="IPR052744">
    <property type="entry name" value="GPAT/DAPAT"/>
</dbReference>
<evidence type="ECO:0000256" key="1">
    <source>
        <dbReference type="SAM" id="Phobius"/>
    </source>
</evidence>
<keyword evidence="4" id="KW-1185">Reference proteome</keyword>
<feature type="transmembrane region" description="Helical" evidence="1">
    <location>
        <begin position="351"/>
        <end position="371"/>
    </location>
</feature>
<gene>
    <name evidence="3" type="ordered locus">Ftrac_2184</name>
</gene>
<dbReference type="GO" id="GO:0008654">
    <property type="term" value="P:phospholipid biosynthetic process"/>
    <property type="evidence" value="ECO:0007669"/>
    <property type="project" value="TreeGrafter"/>
</dbReference>
<protein>
    <submittedName>
        <fullName evidence="3">Phospholipid/glycerol acyltransferase</fullName>
    </submittedName>
</protein>
<dbReference type="KEGG" id="mtt:Ftrac_2184"/>
<dbReference type="PANTHER" id="PTHR31605">
    <property type="entry name" value="GLYCEROL-3-PHOSPHATE O-ACYLTRANSFERASE 1"/>
    <property type="match status" value="1"/>
</dbReference>
<keyword evidence="1" id="KW-0812">Transmembrane</keyword>
<proteinExistence type="predicted"/>
<name>E4TVR8_MARTH</name>
<dbReference type="GO" id="GO:0004366">
    <property type="term" value="F:glycerol-3-phosphate O-acyltransferase activity"/>
    <property type="evidence" value="ECO:0007669"/>
    <property type="project" value="TreeGrafter"/>
</dbReference>
<keyword evidence="1" id="KW-1133">Transmembrane helix</keyword>
<dbReference type="Proteomes" id="UP000008720">
    <property type="component" value="Chromosome"/>
</dbReference>
<keyword evidence="3" id="KW-0012">Acyltransferase</keyword>
<feature type="transmembrane region" description="Helical" evidence="1">
    <location>
        <begin position="377"/>
        <end position="397"/>
    </location>
</feature>
<dbReference type="Pfam" id="PF01553">
    <property type="entry name" value="Acyltransferase"/>
    <property type="match status" value="1"/>
</dbReference>
<evidence type="ECO:0000259" key="2">
    <source>
        <dbReference type="SMART" id="SM00563"/>
    </source>
</evidence>
<evidence type="ECO:0000313" key="3">
    <source>
        <dbReference type="EMBL" id="ADR22166.1"/>
    </source>
</evidence>
<dbReference type="InterPro" id="IPR002123">
    <property type="entry name" value="Plipid/glycerol_acylTrfase"/>
</dbReference>
<dbReference type="AlphaFoldDB" id="E4TVR8"/>
<dbReference type="PANTHER" id="PTHR31605:SF0">
    <property type="entry name" value="GLYCEROL-3-PHOSPHATE O-ACYLTRANSFERASE 1"/>
    <property type="match status" value="1"/>
</dbReference>
<dbReference type="OrthoDB" id="9806008at2"/>
<dbReference type="SUPFAM" id="SSF69593">
    <property type="entry name" value="Glycerol-3-phosphate (1)-acyltransferase"/>
    <property type="match status" value="1"/>
</dbReference>
<evidence type="ECO:0000313" key="4">
    <source>
        <dbReference type="Proteomes" id="UP000008720"/>
    </source>
</evidence>
<dbReference type="STRING" id="643867.Ftrac_2184"/>